<feature type="compositionally biased region" description="Polar residues" evidence="1">
    <location>
        <begin position="375"/>
        <end position="385"/>
    </location>
</feature>
<organism evidence="2 3">
    <name type="scientific">Dreissena polymorpha</name>
    <name type="common">Zebra mussel</name>
    <name type="synonym">Mytilus polymorpha</name>
    <dbReference type="NCBI Taxonomy" id="45954"/>
    <lineage>
        <taxon>Eukaryota</taxon>
        <taxon>Metazoa</taxon>
        <taxon>Spiralia</taxon>
        <taxon>Lophotrochozoa</taxon>
        <taxon>Mollusca</taxon>
        <taxon>Bivalvia</taxon>
        <taxon>Autobranchia</taxon>
        <taxon>Heteroconchia</taxon>
        <taxon>Euheterodonta</taxon>
        <taxon>Imparidentia</taxon>
        <taxon>Neoheterodontei</taxon>
        <taxon>Myida</taxon>
        <taxon>Dreissenoidea</taxon>
        <taxon>Dreissenidae</taxon>
        <taxon>Dreissena</taxon>
    </lineage>
</organism>
<feature type="compositionally biased region" description="Basic and acidic residues" evidence="1">
    <location>
        <begin position="245"/>
        <end position="261"/>
    </location>
</feature>
<proteinExistence type="predicted"/>
<feature type="compositionally biased region" description="Polar residues" evidence="1">
    <location>
        <begin position="392"/>
        <end position="409"/>
    </location>
</feature>
<reference evidence="2" key="1">
    <citation type="journal article" date="2019" name="bioRxiv">
        <title>The Genome of the Zebra Mussel, Dreissena polymorpha: A Resource for Invasive Species Research.</title>
        <authorList>
            <person name="McCartney M.A."/>
            <person name="Auch B."/>
            <person name="Kono T."/>
            <person name="Mallez S."/>
            <person name="Zhang Y."/>
            <person name="Obille A."/>
            <person name="Becker A."/>
            <person name="Abrahante J.E."/>
            <person name="Garbe J."/>
            <person name="Badalamenti J.P."/>
            <person name="Herman A."/>
            <person name="Mangelson H."/>
            <person name="Liachko I."/>
            <person name="Sullivan S."/>
            <person name="Sone E.D."/>
            <person name="Koren S."/>
            <person name="Silverstein K.A.T."/>
            <person name="Beckman K.B."/>
            <person name="Gohl D.M."/>
        </authorList>
    </citation>
    <scope>NUCLEOTIDE SEQUENCE</scope>
    <source>
        <strain evidence="2">Duluth1</strain>
        <tissue evidence="2">Whole animal</tissue>
    </source>
</reference>
<feature type="compositionally biased region" description="Polar residues" evidence="1">
    <location>
        <begin position="116"/>
        <end position="131"/>
    </location>
</feature>
<feature type="compositionally biased region" description="Low complexity" evidence="1">
    <location>
        <begin position="268"/>
        <end position="277"/>
    </location>
</feature>
<comment type="caution">
    <text evidence="2">The sequence shown here is derived from an EMBL/GenBank/DDBJ whole genome shotgun (WGS) entry which is preliminary data.</text>
</comment>
<dbReference type="EMBL" id="JAIWYP010000007">
    <property type="protein sequence ID" value="KAH3797018.1"/>
    <property type="molecule type" value="Genomic_DNA"/>
</dbReference>
<feature type="compositionally biased region" description="Basic and acidic residues" evidence="1">
    <location>
        <begin position="569"/>
        <end position="583"/>
    </location>
</feature>
<feature type="compositionally biased region" description="Polar residues" evidence="1">
    <location>
        <begin position="511"/>
        <end position="527"/>
    </location>
</feature>
<reference evidence="2" key="2">
    <citation type="submission" date="2020-11" db="EMBL/GenBank/DDBJ databases">
        <authorList>
            <person name="McCartney M.A."/>
            <person name="Auch B."/>
            <person name="Kono T."/>
            <person name="Mallez S."/>
            <person name="Becker A."/>
            <person name="Gohl D.M."/>
            <person name="Silverstein K.A.T."/>
            <person name="Koren S."/>
            <person name="Bechman K.B."/>
            <person name="Herman A."/>
            <person name="Abrahante J.E."/>
            <person name="Garbe J."/>
        </authorList>
    </citation>
    <scope>NUCLEOTIDE SEQUENCE</scope>
    <source>
        <strain evidence="2">Duluth1</strain>
        <tissue evidence="2">Whole animal</tissue>
    </source>
</reference>
<dbReference type="Proteomes" id="UP000828390">
    <property type="component" value="Unassembled WGS sequence"/>
</dbReference>
<sequence length="701" mass="78633">MAYLGYSEDFDLDDDGILRDSTESGGILIDDDGIVRDDFDLHSKHGSSTHWTDSGLGGDKRGSTPSTLRQLDLQSYTSFDDVSRNLDESHLNISDFEASKDDISFDNEFEDKRGNSKTLTKGNRSGLSSRSSFDHSLNYDDVFDERDDKSESKQDLFGEEYYKQLQELGVLVDEDDFPQPRDSLQEFETIESNYSRDYDDVEGHVGDDIEQFLRTETVTPVRGSMDIEGPGDDRRRQAQPVFESHGFESFERDYEVNEGKRTRPNTASSTRTISSRSFPEISPEEALELYTERLHSLDNDQDSIAFEQTQSQSENRDNEDEIYFAASQEHDPEDDDNSPKPAKLPAYDIENKPSMTPKHKHRSRSAQSSDESRSGTPQGHSQSYDVSDRSRSITPQPQEQIMENNGYQSSDDRFDSFTQVSRLDSRNKTQNESDMFRPESALSQLSSVASEGRTVRPKVKPGHGKPPTQQSSSLSHAKSQESFFDLEAGGTKKVEKGPKRLLPKPSPGEEINQTKIMKSKSASNLNTLGPVKPTHMSLSEIRNINIDDPEIDLLEHDKSDPKSAASDVPKGELTKKLKQESSKRQQATQLVKQLQSDYDKLLSKYALAELTIDQMRLGAKISLHAQSPTPSQATSGSLQSAQHLHMLQLTGPQRGSVVSASPQQATHNHFFPDEVSERSGYTTYTVLEPNFEGLCKQFGSR</sequence>
<dbReference type="PANTHER" id="PTHR21510">
    <property type="entry name" value="AKNA DOMAIN-CONTAINING PROTEIN"/>
    <property type="match status" value="1"/>
</dbReference>
<dbReference type="InterPro" id="IPR052655">
    <property type="entry name" value="AKNA_Centrosome-Trans_reg"/>
</dbReference>
<gene>
    <name evidence="2" type="ORF">DPMN_150594</name>
</gene>
<evidence type="ECO:0000256" key="1">
    <source>
        <dbReference type="SAM" id="MobiDB-lite"/>
    </source>
</evidence>
<evidence type="ECO:0000313" key="2">
    <source>
        <dbReference type="EMBL" id="KAH3797018.1"/>
    </source>
</evidence>
<feature type="region of interest" description="Disordered" evidence="1">
    <location>
        <begin position="46"/>
        <end position="66"/>
    </location>
</feature>
<evidence type="ECO:0008006" key="4">
    <source>
        <dbReference type="Google" id="ProtNLM"/>
    </source>
</evidence>
<protein>
    <recommendedName>
        <fullName evidence="4">AKNA</fullName>
    </recommendedName>
</protein>
<feature type="region of interest" description="Disordered" evidence="1">
    <location>
        <begin position="554"/>
        <end position="587"/>
    </location>
</feature>
<feature type="compositionally biased region" description="Basic and acidic residues" evidence="1">
    <location>
        <begin position="423"/>
        <end position="437"/>
    </location>
</feature>
<feature type="compositionally biased region" description="Polar residues" evidence="1">
    <location>
        <begin position="467"/>
        <end position="482"/>
    </location>
</feature>
<dbReference type="PANTHER" id="PTHR21510:SF13">
    <property type="entry name" value="AKNA DOMAIN-CONTAINING PROTEIN"/>
    <property type="match status" value="1"/>
</dbReference>
<keyword evidence="3" id="KW-1185">Reference proteome</keyword>
<dbReference type="AlphaFoldDB" id="A0A9D4FDQ1"/>
<accession>A0A9D4FDQ1</accession>
<name>A0A9D4FDQ1_DREPO</name>
<feature type="region of interest" description="Disordered" evidence="1">
    <location>
        <begin position="241"/>
        <end position="533"/>
    </location>
</feature>
<evidence type="ECO:0000313" key="3">
    <source>
        <dbReference type="Proteomes" id="UP000828390"/>
    </source>
</evidence>
<feature type="region of interest" description="Disordered" evidence="1">
    <location>
        <begin position="107"/>
        <end position="131"/>
    </location>
</feature>